<sequence length="222" mass="23528">MEAIPDSDEVLIIALHSSPWRLYDADMRILPVNEFAASIKPALDGKVTRVELIGSWTGASPTSGVPSLADRLSSALGGFPVSGEDGFLWLRKDGSRRTTQQAFTIRDGGGSYFVPEGEELLAPLVVGWYSEAQDVLPAQDAVLQLRAAAGWDIFMLCPDNALGGFEHAAKLGSAVAAYNAAIMRLERGGAGDRSAALAMLERGAALGDGKSQALLALEREKK</sequence>
<reference evidence="1 2" key="1">
    <citation type="submission" date="2015-05" db="EMBL/GenBank/DDBJ databases">
        <title>Genome sequencing and analysis of members of genus Stenotrophomonas.</title>
        <authorList>
            <person name="Patil P.P."/>
            <person name="Midha S."/>
            <person name="Patil P.B."/>
        </authorList>
    </citation>
    <scope>NUCLEOTIDE SEQUENCE [LARGE SCALE GENOMIC DNA]</scope>
    <source>
        <strain evidence="1 2">DSM 18941</strain>
    </source>
</reference>
<proteinExistence type="predicted"/>
<dbReference type="SUPFAM" id="SSF81901">
    <property type="entry name" value="HCP-like"/>
    <property type="match status" value="1"/>
</dbReference>
<evidence type="ECO:0000313" key="1">
    <source>
        <dbReference type="EMBL" id="KRG69286.1"/>
    </source>
</evidence>
<dbReference type="AlphaFoldDB" id="A0A0R0CJ47"/>
<dbReference type="Proteomes" id="UP000051863">
    <property type="component" value="Unassembled WGS sequence"/>
</dbReference>
<organism evidence="1 2">
    <name type="scientific">Stenotrophomonas terrae</name>
    <dbReference type="NCBI Taxonomy" id="405446"/>
    <lineage>
        <taxon>Bacteria</taxon>
        <taxon>Pseudomonadati</taxon>
        <taxon>Pseudomonadota</taxon>
        <taxon>Gammaproteobacteria</taxon>
        <taxon>Lysobacterales</taxon>
        <taxon>Lysobacteraceae</taxon>
        <taxon>Stenotrophomonas</taxon>
    </lineage>
</organism>
<comment type="caution">
    <text evidence="1">The sequence shown here is derived from an EMBL/GenBank/DDBJ whole genome shotgun (WGS) entry which is preliminary data.</text>
</comment>
<evidence type="ECO:0000313" key="2">
    <source>
        <dbReference type="Proteomes" id="UP000051863"/>
    </source>
</evidence>
<name>A0A0R0CJ47_9GAMM</name>
<dbReference type="Gene3D" id="1.25.40.10">
    <property type="entry name" value="Tetratricopeptide repeat domain"/>
    <property type="match status" value="1"/>
</dbReference>
<dbReference type="InterPro" id="IPR011990">
    <property type="entry name" value="TPR-like_helical_dom_sf"/>
</dbReference>
<gene>
    <name evidence="1" type="ORF">ABB27_06830</name>
</gene>
<keyword evidence="2" id="KW-1185">Reference proteome</keyword>
<dbReference type="EMBL" id="LDJJ01000019">
    <property type="protein sequence ID" value="KRG69286.1"/>
    <property type="molecule type" value="Genomic_DNA"/>
</dbReference>
<dbReference type="PATRIC" id="fig|405446.3.peg.701"/>
<accession>A0A0R0CJ47</accession>
<protein>
    <submittedName>
        <fullName evidence="1">Uncharacterized protein</fullName>
    </submittedName>
</protein>